<evidence type="ECO:0000259" key="1">
    <source>
        <dbReference type="PROSITE" id="PS51708"/>
    </source>
</evidence>
<dbReference type="PROSITE" id="PS51708">
    <property type="entry name" value="CHAD"/>
    <property type="match status" value="1"/>
</dbReference>
<dbReference type="InterPro" id="IPR007899">
    <property type="entry name" value="CHAD_dom"/>
</dbReference>
<sequence length="265" mass="30424">MPHPVDSLVASLLGLQIKLVHARLRLEAGTDDEALHDLRITLQRLRSLLAPLRRVADLSPLYTAAAAIGTLTAPVRDLEVLAAELESSGHSELAKRRRAPLAEHYAAILDSRELERLQAFLDIWPGELRDAQRAGELRRLDTLIERRLHKQVTRLLEALATPGYDRHRLRLLVKRVRYAGEAYPQLIGLPRRSLRRLKETQSALGDWHDHFQWCLRIEQEADLEPLRKHWQTRRDEALTTAEKQLLRLGGHLRKHTKLVRHSTAL</sequence>
<evidence type="ECO:0000313" key="3">
    <source>
        <dbReference type="Proteomes" id="UP000185841"/>
    </source>
</evidence>
<dbReference type="InterPro" id="IPR038186">
    <property type="entry name" value="CHAD_dom_sf"/>
</dbReference>
<proteinExistence type="predicted"/>
<dbReference type="Pfam" id="PF05235">
    <property type="entry name" value="CHAD"/>
    <property type="match status" value="1"/>
</dbReference>
<dbReference type="PANTHER" id="PTHR39339:SF1">
    <property type="entry name" value="CHAD DOMAIN-CONTAINING PROTEIN"/>
    <property type="match status" value="1"/>
</dbReference>
<dbReference type="PANTHER" id="PTHR39339">
    <property type="entry name" value="SLR1444 PROTEIN"/>
    <property type="match status" value="1"/>
</dbReference>
<feature type="domain" description="CHAD" evidence="1">
    <location>
        <begin position="2"/>
        <end position="254"/>
    </location>
</feature>
<reference evidence="2 3" key="1">
    <citation type="submission" date="2017-01" db="EMBL/GenBank/DDBJ databases">
        <authorList>
            <person name="Mah S.A."/>
            <person name="Swanson W.J."/>
            <person name="Moy G.W."/>
            <person name="Vacquier V.D."/>
        </authorList>
    </citation>
    <scope>NUCLEOTIDE SEQUENCE [LARGE SCALE GENOMIC DNA]</scope>
    <source>
        <strain evidence="2 3">RU36E</strain>
    </source>
</reference>
<name>A0A1N6SLW9_AQUAC</name>
<accession>A0A1N6SLW9</accession>
<evidence type="ECO:0000313" key="2">
    <source>
        <dbReference type="EMBL" id="SIQ42059.1"/>
    </source>
</evidence>
<dbReference type="Gene3D" id="1.40.20.10">
    <property type="entry name" value="CHAD domain"/>
    <property type="match status" value="1"/>
</dbReference>
<protein>
    <submittedName>
        <fullName evidence="2">CHAD domain-containing protein</fullName>
    </submittedName>
</protein>
<dbReference type="AlphaFoldDB" id="A0A1N6SLW9"/>
<dbReference type="RefSeq" id="WP_076426437.1">
    <property type="nucleotide sequence ID" value="NZ_FTMP01000004.1"/>
</dbReference>
<dbReference type="SMART" id="SM00880">
    <property type="entry name" value="CHAD"/>
    <property type="match status" value="1"/>
</dbReference>
<gene>
    <name evidence="2" type="ORF">SAMN05878282_10420</name>
</gene>
<dbReference type="Proteomes" id="UP000185841">
    <property type="component" value="Unassembled WGS sequence"/>
</dbReference>
<dbReference type="EMBL" id="FTMP01000004">
    <property type="protein sequence ID" value="SIQ42059.1"/>
    <property type="molecule type" value="Genomic_DNA"/>
</dbReference>
<organism evidence="2 3">
    <name type="scientific">Aquipseudomonas alcaligenes</name>
    <name type="common">Pseudomonas alcaligenes</name>
    <dbReference type="NCBI Taxonomy" id="43263"/>
    <lineage>
        <taxon>Bacteria</taxon>
        <taxon>Pseudomonadati</taxon>
        <taxon>Pseudomonadota</taxon>
        <taxon>Gammaproteobacteria</taxon>
        <taxon>Pseudomonadales</taxon>
        <taxon>Pseudomonadaceae</taxon>
        <taxon>Aquipseudomonas</taxon>
    </lineage>
</organism>